<reference evidence="2 3" key="1">
    <citation type="submission" date="2020-08" db="EMBL/GenBank/DDBJ databases">
        <title>Functional genomics of gut bacteria from endangered species of beetles.</title>
        <authorList>
            <person name="Carlos-Shanley C."/>
        </authorList>
    </citation>
    <scope>NUCLEOTIDE SEQUENCE [LARGE SCALE GENOMIC DNA]</scope>
    <source>
        <strain evidence="2 3">S00142</strain>
    </source>
</reference>
<dbReference type="InterPro" id="IPR025366">
    <property type="entry name" value="DUF4270"/>
</dbReference>
<protein>
    <recommendedName>
        <fullName evidence="4">DUF4270 domain-containing protein</fullName>
    </recommendedName>
</protein>
<dbReference type="AlphaFoldDB" id="A0A7W7ITB6"/>
<evidence type="ECO:0000313" key="3">
    <source>
        <dbReference type="Proteomes" id="UP000561681"/>
    </source>
</evidence>
<evidence type="ECO:0000256" key="1">
    <source>
        <dbReference type="SAM" id="SignalP"/>
    </source>
</evidence>
<proteinExistence type="predicted"/>
<keyword evidence="3" id="KW-1185">Reference proteome</keyword>
<dbReference type="RefSeq" id="WP_184157791.1">
    <property type="nucleotide sequence ID" value="NZ_JACHLD010000001.1"/>
</dbReference>
<comment type="caution">
    <text evidence="2">The sequence shown here is derived from an EMBL/GenBank/DDBJ whole genome shotgun (WGS) entry which is preliminary data.</text>
</comment>
<organism evidence="2 3">
    <name type="scientific">Flavobacterium nitrogenifigens</name>
    <dbReference type="NCBI Taxonomy" id="1617283"/>
    <lineage>
        <taxon>Bacteria</taxon>
        <taxon>Pseudomonadati</taxon>
        <taxon>Bacteroidota</taxon>
        <taxon>Flavobacteriia</taxon>
        <taxon>Flavobacteriales</taxon>
        <taxon>Flavobacteriaceae</taxon>
        <taxon>Flavobacterium</taxon>
    </lineage>
</organism>
<gene>
    <name evidence="2" type="ORF">HNP37_000213</name>
</gene>
<sequence length="442" mass="49525">MQKFILILLFVLTLFSCGTDTDTGEFTVGSDYLALSNKVIMIDTVTVEMSTINFDSLVTSNRSRILIGNYDDPVFGKVKSDSYFQLSTTTYALNNTGSDTQAVNYVFDSISMILKYDNYYYGDTTRVQTFNIHRLTQKVKPNTDDSNFYNNSTLAYDSQSLGTISFKPRPTEKDSINIRMNDEFGSALFQKIKKREITDFDSFTEYLKGLVLVPDTSNSANVIGFNVSTSKVRMYYSKYQAEADEEPYIIDFTIADVAKQFNSISLDRTGTILQNLPVSSSKLSSKLTNNQGFIQSGTGVACKIEFPNIKQFKNIATNGAIVDAQLVLKPVNNSYSEKYPLADSLSVYVGDNLNRISSTLVNSANSTVYGILNKKSDEFNENIGYTIPIGNFLQKEMLKQSDSRSSLILTLPSISKSVNRIVLGDQKHLNNKIQLKIYYISY</sequence>
<dbReference type="Proteomes" id="UP000561681">
    <property type="component" value="Unassembled WGS sequence"/>
</dbReference>
<dbReference type="Pfam" id="PF14092">
    <property type="entry name" value="DUF4270"/>
    <property type="match status" value="1"/>
</dbReference>
<feature type="chain" id="PRO_5030947907" description="DUF4270 domain-containing protein" evidence="1">
    <location>
        <begin position="22"/>
        <end position="442"/>
    </location>
</feature>
<accession>A0A7W7ITB6</accession>
<evidence type="ECO:0000313" key="2">
    <source>
        <dbReference type="EMBL" id="MBB4800174.1"/>
    </source>
</evidence>
<dbReference type="EMBL" id="JACHLD010000001">
    <property type="protein sequence ID" value="MBB4800174.1"/>
    <property type="molecule type" value="Genomic_DNA"/>
</dbReference>
<name>A0A7W7ITB6_9FLAO</name>
<evidence type="ECO:0008006" key="4">
    <source>
        <dbReference type="Google" id="ProtNLM"/>
    </source>
</evidence>
<dbReference type="PROSITE" id="PS51257">
    <property type="entry name" value="PROKAR_LIPOPROTEIN"/>
    <property type="match status" value="1"/>
</dbReference>
<keyword evidence="1" id="KW-0732">Signal</keyword>
<feature type="signal peptide" evidence="1">
    <location>
        <begin position="1"/>
        <end position="21"/>
    </location>
</feature>